<evidence type="ECO:0000256" key="2">
    <source>
        <dbReference type="SAM" id="SignalP"/>
    </source>
</evidence>
<dbReference type="RefSeq" id="WP_168882545.1">
    <property type="nucleotide sequence ID" value="NZ_JABAIL010000003.1"/>
</dbReference>
<dbReference type="CDD" id="cd15482">
    <property type="entry name" value="Sialidase_non-viral"/>
    <property type="match status" value="2"/>
</dbReference>
<name>A0A7X8XW02_9BACT</name>
<evidence type="ECO:0000256" key="1">
    <source>
        <dbReference type="ARBA" id="ARBA00022737"/>
    </source>
</evidence>
<sequence>MRKILYPILWMMCSLSCFAQGGEHFFHSLKEKDVASDPSYQWYQFGPGMSGNNKSAFWHPTDPKVLFIGPNMGNSYRSTDGGFTYESVLDPDGPGLNEGLRGPREFRSIDFSRQNPDFGFCTDRNNNGIYVTYDKGAKWQNILEPQFDNKFMACITVDPKDDQVWYVGGGKMRELGRALFPQSKPHGANTHPKSQGQIYKTTNGGKTWKLVVNGIHPKTEVESILVDPNSSKTVYASTNRGFYKSTNGGKTWKQKTKGFGHEVMRSFTHHFDTNTKKLTLFVINNVTWKKEGQTIIDDKGGIFRSDDEGESWVNISGDIAIDMRQFKSIPSIMKSYYHAIAYYFGMKDKEAKMAFPELPFSITQRFNTIEVDPNDINNIYVNNEYSNASRNNFMPGQLWRTKDGGKHWFVTFRNGQNWEANSEDADYWTKRNNPIGNNVELKYLKRWMARDPYDRKGCNFVRFNCDGSILHTQMAKISMFSYDKGATWVDIDDIEIGNGNYVGGGNSNLPGHGFYQHPDLPHQVFCAAGENSLWITNDLGKEIRKGAQSASVHKFTEHEQSLSTFAIHPTDTNIRYALFFRQHNRGELFKTIDAGKTWHSHGEAIPKWNVKAHSGDQSVHQLNITFNIENPDIMYFHVPKNARALEYVGDSQAGFGVHRSKDGGKTWESINNGLPIDPDVSAIATHPKKSNVLFAAVQNKNGGLFKSKDGGDTWQKVGSTKEISGSFGINDIHFDKKGNAYITAGCKKSGINDGGLWRSTDGMKTWEKIFDYPWTVRVETALYDHNVILISTLPNISNKRKNPGTYLSKDAGRTWVKINKGNGQSDRINDIAIDNYTPDKFYVSTYGSGWYVIFKEEEL</sequence>
<keyword evidence="2" id="KW-0732">Signal</keyword>
<feature type="domain" description="Sortilin N-terminal" evidence="3">
    <location>
        <begin position="657"/>
        <end position="778"/>
    </location>
</feature>
<dbReference type="PANTHER" id="PTHR43739">
    <property type="entry name" value="XYLOGLUCANASE (EUROFUNG)"/>
    <property type="match status" value="1"/>
</dbReference>
<dbReference type="Pfam" id="PF15902">
    <property type="entry name" value="Sortilin-Vps10"/>
    <property type="match status" value="1"/>
</dbReference>
<comment type="caution">
    <text evidence="4">The sequence shown here is derived from an EMBL/GenBank/DDBJ whole genome shotgun (WGS) entry which is preliminary data.</text>
</comment>
<reference evidence="4 5" key="1">
    <citation type="submission" date="2020-04" db="EMBL/GenBank/DDBJ databases">
        <title>Flammeovirga sp. SR4, a novel species isolated from seawater.</title>
        <authorList>
            <person name="Wang X."/>
        </authorList>
    </citation>
    <scope>NUCLEOTIDE SEQUENCE [LARGE SCALE GENOMIC DNA]</scope>
    <source>
        <strain evidence="4 5">SR4</strain>
    </source>
</reference>
<dbReference type="InterPro" id="IPR052025">
    <property type="entry name" value="Xyloglucanase_GH74"/>
</dbReference>
<dbReference type="SUPFAM" id="SSF110296">
    <property type="entry name" value="Oligoxyloglucan reducing end-specific cellobiohydrolase"/>
    <property type="match status" value="3"/>
</dbReference>
<keyword evidence="5" id="KW-1185">Reference proteome</keyword>
<evidence type="ECO:0000259" key="3">
    <source>
        <dbReference type="Pfam" id="PF15902"/>
    </source>
</evidence>
<dbReference type="InterPro" id="IPR031778">
    <property type="entry name" value="Sortilin_N"/>
</dbReference>
<dbReference type="InterPro" id="IPR015943">
    <property type="entry name" value="WD40/YVTN_repeat-like_dom_sf"/>
</dbReference>
<dbReference type="Proteomes" id="UP000585050">
    <property type="component" value="Unassembled WGS sequence"/>
</dbReference>
<dbReference type="AlphaFoldDB" id="A0A7X8XW02"/>
<dbReference type="EMBL" id="JABAIL010000003">
    <property type="protein sequence ID" value="NLR91832.1"/>
    <property type="molecule type" value="Genomic_DNA"/>
</dbReference>
<gene>
    <name evidence="4" type="ORF">HGP29_11470</name>
</gene>
<keyword evidence="1" id="KW-0677">Repeat</keyword>
<dbReference type="PANTHER" id="PTHR43739:SF5">
    <property type="entry name" value="EXO-ALPHA-SIALIDASE"/>
    <property type="match status" value="1"/>
</dbReference>
<evidence type="ECO:0000313" key="5">
    <source>
        <dbReference type="Proteomes" id="UP000585050"/>
    </source>
</evidence>
<feature type="chain" id="PRO_5030687706" description="Sortilin N-terminal domain-containing protein" evidence="2">
    <location>
        <begin position="20"/>
        <end position="859"/>
    </location>
</feature>
<dbReference type="GO" id="GO:0010411">
    <property type="term" value="P:xyloglucan metabolic process"/>
    <property type="evidence" value="ECO:0007669"/>
    <property type="project" value="TreeGrafter"/>
</dbReference>
<evidence type="ECO:0000313" key="4">
    <source>
        <dbReference type="EMBL" id="NLR91832.1"/>
    </source>
</evidence>
<proteinExistence type="predicted"/>
<dbReference type="Gene3D" id="2.130.10.10">
    <property type="entry name" value="YVTN repeat-like/Quinoprotein amine dehydrogenase"/>
    <property type="match status" value="4"/>
</dbReference>
<feature type="signal peptide" evidence="2">
    <location>
        <begin position="1"/>
        <end position="19"/>
    </location>
</feature>
<organism evidence="4 5">
    <name type="scientific">Flammeovirga agarivorans</name>
    <dbReference type="NCBI Taxonomy" id="2726742"/>
    <lineage>
        <taxon>Bacteria</taxon>
        <taxon>Pseudomonadati</taxon>
        <taxon>Bacteroidota</taxon>
        <taxon>Cytophagia</taxon>
        <taxon>Cytophagales</taxon>
        <taxon>Flammeovirgaceae</taxon>
        <taxon>Flammeovirga</taxon>
    </lineage>
</organism>
<protein>
    <recommendedName>
        <fullName evidence="3">Sortilin N-terminal domain-containing protein</fullName>
    </recommendedName>
</protein>
<accession>A0A7X8XW02</accession>